<dbReference type="AlphaFoldDB" id="A0A4D9D730"/>
<dbReference type="InterPro" id="IPR029026">
    <property type="entry name" value="tRNA_m1G_MTases_N"/>
</dbReference>
<feature type="region of interest" description="Disordered" evidence="11">
    <location>
        <begin position="820"/>
        <end position="847"/>
    </location>
</feature>
<dbReference type="InterPro" id="IPR046887">
    <property type="entry name" value="RsmE_PUA-like"/>
</dbReference>
<evidence type="ECO:0000256" key="7">
    <source>
        <dbReference type="ARBA" id="ARBA00022679"/>
    </source>
</evidence>
<evidence type="ECO:0000256" key="2">
    <source>
        <dbReference type="ARBA" id="ARBA00005528"/>
    </source>
</evidence>
<dbReference type="Gene3D" id="2.40.240.20">
    <property type="entry name" value="Hypothetical PUA domain-like, domain 1"/>
    <property type="match status" value="1"/>
</dbReference>
<gene>
    <name evidence="14" type="ORF">NSK_002643</name>
</gene>
<evidence type="ECO:0000313" key="15">
    <source>
        <dbReference type="Proteomes" id="UP000355283"/>
    </source>
</evidence>
<comment type="catalytic activity">
    <reaction evidence="10">
        <text>uridine(1498) in 16S rRNA + S-adenosyl-L-methionine = N(3)-methyluridine(1498) in 16S rRNA + S-adenosyl-L-homocysteine + H(+)</text>
        <dbReference type="Rhea" id="RHEA:42920"/>
        <dbReference type="Rhea" id="RHEA-COMP:10283"/>
        <dbReference type="Rhea" id="RHEA-COMP:10284"/>
        <dbReference type="ChEBI" id="CHEBI:15378"/>
        <dbReference type="ChEBI" id="CHEBI:57856"/>
        <dbReference type="ChEBI" id="CHEBI:59789"/>
        <dbReference type="ChEBI" id="CHEBI:65315"/>
        <dbReference type="ChEBI" id="CHEBI:74502"/>
        <dbReference type="EC" id="2.1.1.193"/>
    </reaction>
</comment>
<dbReference type="InterPro" id="IPR006700">
    <property type="entry name" value="RsmE"/>
</dbReference>
<evidence type="ECO:0000256" key="11">
    <source>
        <dbReference type="SAM" id="MobiDB-lite"/>
    </source>
</evidence>
<evidence type="ECO:0000256" key="5">
    <source>
        <dbReference type="ARBA" id="ARBA00022552"/>
    </source>
</evidence>
<dbReference type="EC" id="2.1.1.193" evidence="3"/>
<evidence type="ECO:0000256" key="1">
    <source>
        <dbReference type="ARBA" id="ARBA00004496"/>
    </source>
</evidence>
<comment type="caution">
    <text evidence="14">The sequence shown here is derived from an EMBL/GenBank/DDBJ whole genome shotgun (WGS) entry which is preliminary data.</text>
</comment>
<feature type="domain" description="Ribosomal RNA small subunit methyltransferase E PUA-like" evidence="13">
    <location>
        <begin position="627"/>
        <end position="663"/>
    </location>
</feature>
<dbReference type="SUPFAM" id="SSF75217">
    <property type="entry name" value="alpha/beta knot"/>
    <property type="match status" value="1"/>
</dbReference>
<dbReference type="PANTHER" id="PTHR30027">
    <property type="entry name" value="RIBOSOMAL RNA SMALL SUBUNIT METHYLTRANSFERASE E"/>
    <property type="match status" value="1"/>
</dbReference>
<evidence type="ECO:0000259" key="13">
    <source>
        <dbReference type="Pfam" id="PF20260"/>
    </source>
</evidence>
<evidence type="ECO:0000256" key="6">
    <source>
        <dbReference type="ARBA" id="ARBA00022603"/>
    </source>
</evidence>
<dbReference type="Proteomes" id="UP000355283">
    <property type="component" value="Unassembled WGS sequence"/>
</dbReference>
<dbReference type="GO" id="GO:0005737">
    <property type="term" value="C:cytoplasm"/>
    <property type="evidence" value="ECO:0007669"/>
    <property type="project" value="UniProtKB-SubCell"/>
</dbReference>
<feature type="domain" description="Ribosomal RNA small subunit methyltransferase E methyltransferase" evidence="12">
    <location>
        <begin position="709"/>
        <end position="882"/>
    </location>
</feature>
<comment type="subcellular location">
    <subcellularLocation>
        <location evidence="1">Cytoplasm</location>
    </subcellularLocation>
</comment>
<evidence type="ECO:0000313" key="14">
    <source>
        <dbReference type="EMBL" id="TFJ85823.1"/>
    </source>
</evidence>
<dbReference type="OrthoDB" id="45385at2759"/>
<proteinExistence type="inferred from homology"/>
<evidence type="ECO:0000256" key="10">
    <source>
        <dbReference type="ARBA" id="ARBA00047944"/>
    </source>
</evidence>
<dbReference type="InterPro" id="IPR046886">
    <property type="entry name" value="RsmE_MTase_dom"/>
</dbReference>
<name>A0A4D9D730_9STRA</name>
<feature type="compositionally biased region" description="Basic and acidic residues" evidence="11">
    <location>
        <begin position="820"/>
        <end position="836"/>
    </location>
</feature>
<dbReference type="NCBIfam" id="TIGR00046">
    <property type="entry name" value="RsmE family RNA methyltransferase"/>
    <property type="match status" value="1"/>
</dbReference>
<sequence length="903" mass="100044">MPCCNTDIVTAFSSSSTATNATLRIKTKAGTEETVEMPMPPTHICQYEPAPGEAVGYKITVRADVFGTRADMWLRNVIDRSEWAEPVDPSQRDQGLIRRAAEVVQAPGVGEYLTVVEKGDIATLLYVVQYLHPLVPETAPFKAIFHLQEALWRVVEVPWVSPLEVKNPNEVTPFPRDGRRLYLVNRGDLGDRRNAILQTMVPLSEIAEPWRPMADSALQGLVGEAVEKLMADKALVLPGGKGREDVVVTIKHDKTRVPLRPIESCSTLPRVEWIFYMEFRLLYPGLHWALEEDHVFPRKGVAAADASLSVALQRALDDIMVATSINHTQGRMRALRRGPKVKLSGQCTAGSRHLRQAGKKKSKHYWPTSCPSAMKISVVRTTAAAPNKDPAITRLAETEAKSLKVVISRLHNHSCIDQEFRRHVEPRVLEKLQGLAGKKASPGGGGGVTTGAPQPAARGGSRRKSATCVSEGSRGPPKPNKRKRNLSNNLPLAPASAIPASVGGRDDAAPQEMAAEEVSGGHPEHQREPFQIASQRIKERGRLARRIIMVGPLRQLKVARSFEQLNHQVGGGTGGQRRDCLDLKRSKYYSSQDKNSDFELVSSEVQRSPRLYVPEALLGRHVPVPISADQRHYLLKVMRLRPGAYVRVFNRRDGEWIAVIADEAPDMEPKREIGRSDKKRTRRGSDVSLIAKAQIREGGGEQRNDEGESKLRLCFAPLKRARLKILFEKATEMGVTHLQPVLTEYTDVAPRHAEEMMTKMERGLVEAAEQCERIGVPEVLPAMTFDALLEEERDGGGRLYICRERGGARPIMEVLERDSKEINEDRKNGKKEEHRGTPSIVIGPEGGFSPRELAAMKGHPRLVSLGPSVLRAETAGLVAVGVYVTWQEARSLRQERQKISPAE</sequence>
<feature type="compositionally biased region" description="Low complexity" evidence="11">
    <location>
        <begin position="490"/>
        <end position="501"/>
    </location>
</feature>
<dbReference type="Pfam" id="PF20260">
    <property type="entry name" value="PUA_4"/>
    <property type="match status" value="1"/>
</dbReference>
<keyword evidence="5" id="KW-0698">rRNA processing</keyword>
<dbReference type="PANTHER" id="PTHR30027:SF3">
    <property type="entry name" value="16S RRNA (URACIL(1498)-N(3))-METHYLTRANSFERASE"/>
    <property type="match status" value="1"/>
</dbReference>
<evidence type="ECO:0000256" key="4">
    <source>
        <dbReference type="ARBA" id="ARBA00022490"/>
    </source>
</evidence>
<organism evidence="14 15">
    <name type="scientific">Nannochloropsis salina CCMP1776</name>
    <dbReference type="NCBI Taxonomy" id="1027361"/>
    <lineage>
        <taxon>Eukaryota</taxon>
        <taxon>Sar</taxon>
        <taxon>Stramenopiles</taxon>
        <taxon>Ochrophyta</taxon>
        <taxon>Eustigmatophyceae</taxon>
        <taxon>Eustigmatales</taxon>
        <taxon>Monodopsidaceae</taxon>
        <taxon>Microchloropsis</taxon>
        <taxon>Microchloropsis salina</taxon>
    </lineage>
</organism>
<evidence type="ECO:0000256" key="3">
    <source>
        <dbReference type="ARBA" id="ARBA00012328"/>
    </source>
</evidence>
<accession>A0A4D9D730</accession>
<evidence type="ECO:0000256" key="9">
    <source>
        <dbReference type="ARBA" id="ARBA00025699"/>
    </source>
</evidence>
<dbReference type="InterPro" id="IPR029028">
    <property type="entry name" value="Alpha/beta_knot_MTases"/>
</dbReference>
<reference evidence="14 15" key="1">
    <citation type="submission" date="2019-01" db="EMBL/GenBank/DDBJ databases">
        <title>Nuclear Genome Assembly of the Microalgal Biofuel strain Nannochloropsis salina CCMP1776.</title>
        <authorList>
            <person name="Hovde B."/>
        </authorList>
    </citation>
    <scope>NUCLEOTIDE SEQUENCE [LARGE SCALE GENOMIC DNA]</scope>
    <source>
        <strain evidence="14 15">CCMP1776</strain>
    </source>
</reference>
<dbReference type="Pfam" id="PF04452">
    <property type="entry name" value="Methyltrans_RNA"/>
    <property type="match status" value="1"/>
</dbReference>
<evidence type="ECO:0000259" key="12">
    <source>
        <dbReference type="Pfam" id="PF04452"/>
    </source>
</evidence>
<protein>
    <recommendedName>
        <fullName evidence="3">16S rRNA (uracil(1498)-N(3))-methyltransferase</fullName>
        <ecNumber evidence="3">2.1.1.193</ecNumber>
    </recommendedName>
</protein>
<comment type="function">
    <text evidence="9">Specifically methylates the N3 position of the uracil ring of uridine 1498 (m3U1498) in 16S rRNA. Acts on the fully assembled 30S ribosomal subunit.</text>
</comment>
<evidence type="ECO:0000256" key="8">
    <source>
        <dbReference type="ARBA" id="ARBA00022691"/>
    </source>
</evidence>
<comment type="similarity">
    <text evidence="2">Belongs to the RNA methyltransferase RsmE family.</text>
</comment>
<dbReference type="GO" id="GO:0070475">
    <property type="term" value="P:rRNA base methylation"/>
    <property type="evidence" value="ECO:0007669"/>
    <property type="project" value="TreeGrafter"/>
</dbReference>
<dbReference type="SUPFAM" id="SSF88697">
    <property type="entry name" value="PUA domain-like"/>
    <property type="match status" value="1"/>
</dbReference>
<keyword evidence="4" id="KW-0963">Cytoplasm</keyword>
<feature type="region of interest" description="Disordered" evidence="11">
    <location>
        <begin position="435"/>
        <end position="529"/>
    </location>
</feature>
<dbReference type="Gene3D" id="3.40.1280.10">
    <property type="match status" value="1"/>
</dbReference>
<dbReference type="InterPro" id="IPR015947">
    <property type="entry name" value="PUA-like_sf"/>
</dbReference>
<keyword evidence="8" id="KW-0949">S-adenosyl-L-methionine</keyword>
<dbReference type="EMBL" id="SDOX01000010">
    <property type="protein sequence ID" value="TFJ85823.1"/>
    <property type="molecule type" value="Genomic_DNA"/>
</dbReference>
<keyword evidence="7" id="KW-0808">Transferase</keyword>
<dbReference type="GO" id="GO:0070042">
    <property type="term" value="F:rRNA (uridine-N3-)-methyltransferase activity"/>
    <property type="evidence" value="ECO:0007669"/>
    <property type="project" value="TreeGrafter"/>
</dbReference>
<dbReference type="CDD" id="cd18084">
    <property type="entry name" value="RsmE-like"/>
    <property type="match status" value="1"/>
</dbReference>
<keyword evidence="15" id="KW-1185">Reference proteome</keyword>
<keyword evidence="6" id="KW-0489">Methyltransferase</keyword>